<accession>A0A1C3XHH6</accession>
<reference evidence="1 2" key="1">
    <citation type="submission" date="2016-08" db="EMBL/GenBank/DDBJ databases">
        <authorList>
            <person name="Seilhamer J.J."/>
        </authorList>
    </citation>
    <scope>NUCLEOTIDE SEQUENCE [LARGE SCALE GENOMIC DNA]</scope>
    <source>
        <strain evidence="1 2">CCBAU 10071</strain>
    </source>
</reference>
<dbReference type="AlphaFoldDB" id="A0A1C3XHH6"/>
<evidence type="ECO:0000313" key="2">
    <source>
        <dbReference type="Proteomes" id="UP000183174"/>
    </source>
</evidence>
<evidence type="ECO:0000313" key="1">
    <source>
        <dbReference type="EMBL" id="SCB51722.1"/>
    </source>
</evidence>
<dbReference type="EMBL" id="FMAE01000021">
    <property type="protein sequence ID" value="SCB51722.1"/>
    <property type="molecule type" value="Genomic_DNA"/>
</dbReference>
<protein>
    <submittedName>
        <fullName evidence="1">Uncharacterized protein</fullName>
    </submittedName>
</protein>
<dbReference type="RefSeq" id="WP_276511618.1">
    <property type="nucleotide sequence ID" value="NZ_VLKS01000019.1"/>
</dbReference>
<name>A0A1C3XHH6_9BRAD</name>
<organism evidence="1 2">
    <name type="scientific">Bradyrhizobium yuanmingense</name>
    <dbReference type="NCBI Taxonomy" id="108015"/>
    <lineage>
        <taxon>Bacteria</taxon>
        <taxon>Pseudomonadati</taxon>
        <taxon>Pseudomonadota</taxon>
        <taxon>Alphaproteobacteria</taxon>
        <taxon>Hyphomicrobiales</taxon>
        <taxon>Nitrobacteraceae</taxon>
        <taxon>Bradyrhizobium</taxon>
    </lineage>
</organism>
<proteinExistence type="predicted"/>
<gene>
    <name evidence="1" type="ORF">GA0061099_102127</name>
</gene>
<dbReference type="Proteomes" id="UP000183174">
    <property type="component" value="Unassembled WGS sequence"/>
</dbReference>
<sequence length="44" mass="4828">MAKMLTLGIIWVAAIEASLELMLEPLWDAISAHEYERAVSLLGA</sequence>